<feature type="compositionally biased region" description="Polar residues" evidence="1">
    <location>
        <begin position="10"/>
        <end position="21"/>
    </location>
</feature>
<proteinExistence type="predicted"/>
<dbReference type="VEuPathDB" id="FungiDB:MELLADRAFT_102681"/>
<feature type="region of interest" description="Disordered" evidence="1">
    <location>
        <begin position="137"/>
        <end position="156"/>
    </location>
</feature>
<dbReference type="AlphaFoldDB" id="F4R919"/>
<name>F4R919_MELLP</name>
<feature type="compositionally biased region" description="Basic and acidic residues" evidence="1">
    <location>
        <begin position="469"/>
        <end position="487"/>
    </location>
</feature>
<evidence type="ECO:0000313" key="2">
    <source>
        <dbReference type="EMBL" id="EGG10910.1"/>
    </source>
</evidence>
<dbReference type="Proteomes" id="UP000001072">
    <property type="component" value="Unassembled WGS sequence"/>
</dbReference>
<evidence type="ECO:0000313" key="3">
    <source>
        <dbReference type="Proteomes" id="UP000001072"/>
    </source>
</evidence>
<organism evidence="3">
    <name type="scientific">Melampsora larici-populina (strain 98AG31 / pathotype 3-4-7)</name>
    <name type="common">Poplar leaf rust fungus</name>
    <dbReference type="NCBI Taxonomy" id="747676"/>
    <lineage>
        <taxon>Eukaryota</taxon>
        <taxon>Fungi</taxon>
        <taxon>Dikarya</taxon>
        <taxon>Basidiomycota</taxon>
        <taxon>Pucciniomycotina</taxon>
        <taxon>Pucciniomycetes</taxon>
        <taxon>Pucciniales</taxon>
        <taxon>Melampsoraceae</taxon>
        <taxon>Melampsora</taxon>
    </lineage>
</organism>
<feature type="compositionally biased region" description="Polar residues" evidence="1">
    <location>
        <begin position="66"/>
        <end position="111"/>
    </location>
</feature>
<accession>F4R919</accession>
<dbReference type="eggNOG" id="ENOG502R2FC">
    <property type="taxonomic scope" value="Eukaryota"/>
</dbReference>
<dbReference type="KEGG" id="mlr:MELLADRAFT_102681"/>
<dbReference type="InParanoid" id="F4R919"/>
<feature type="compositionally biased region" description="Polar residues" evidence="1">
    <location>
        <begin position="196"/>
        <end position="222"/>
    </location>
</feature>
<dbReference type="GeneID" id="18921748"/>
<evidence type="ECO:0000256" key="1">
    <source>
        <dbReference type="SAM" id="MobiDB-lite"/>
    </source>
</evidence>
<dbReference type="HOGENOM" id="CLU_560285_0_0_1"/>
<protein>
    <submittedName>
        <fullName evidence="2">Uncharacterized protein</fullName>
    </submittedName>
</protein>
<dbReference type="OrthoDB" id="2507662at2759"/>
<dbReference type="RefSeq" id="XP_007405512.1">
    <property type="nucleotide sequence ID" value="XM_007405450.1"/>
</dbReference>
<sequence>MPKPKHPSDENQATLKSFHSTTNHHETLPIPNNSNLKPHHPLDSNQSPSTDEIDGADPNASIRPLTPSSKAVSTRSPNQHRSSSEALSPTNDLDLQSQPRSASPLQFTPESPISERRPRQHGSLSSLRSHSTRYASSFDHHHHNHSGGHAADDHDDGLSAFGNGSLASTKPTTVVSLETTAGANRIALASPPLIPSASTLTRTGSNRANNINPASSSTMAQPATNRLHSRAIANHHHQRLQSSSSLVAPVTPTVLTIPSSSPPSETSSPVYFDHLQSYPGIVPKHTLPHPSQNPHPAALADNASMLTLASSGFAPSIHAIQNFPPDEDASVRALAPSRRESTESLSSRWSGAVLSRASMKTNGGQSIGPGFFLGGGGSVGRGGGTSSVGGVKSLCGGDEDDELGEGISTDEEIVKVEDSVEEELMKNEDVLNHEELVRDEEVVRDGEVVKDGQANGREIEPLEGSVVEDEGKGAEVDKTIKVEKEVE</sequence>
<gene>
    <name evidence="2" type="ORF">MELLADRAFT_102681</name>
</gene>
<feature type="region of interest" description="Disordered" evidence="1">
    <location>
        <begin position="1"/>
        <end position="130"/>
    </location>
</feature>
<reference evidence="3" key="1">
    <citation type="journal article" date="2011" name="Proc. Natl. Acad. Sci. U.S.A.">
        <title>Obligate biotrophy features unraveled by the genomic analysis of rust fungi.</title>
        <authorList>
            <person name="Duplessis S."/>
            <person name="Cuomo C.A."/>
            <person name="Lin Y.-C."/>
            <person name="Aerts A."/>
            <person name="Tisserant E."/>
            <person name="Veneault-Fourrey C."/>
            <person name="Joly D.L."/>
            <person name="Hacquard S."/>
            <person name="Amselem J."/>
            <person name="Cantarel B.L."/>
            <person name="Chiu R."/>
            <person name="Coutinho P.M."/>
            <person name="Feau N."/>
            <person name="Field M."/>
            <person name="Frey P."/>
            <person name="Gelhaye E."/>
            <person name="Goldberg J."/>
            <person name="Grabherr M.G."/>
            <person name="Kodira C.D."/>
            <person name="Kohler A."/>
            <person name="Kuees U."/>
            <person name="Lindquist E.A."/>
            <person name="Lucas S.M."/>
            <person name="Mago R."/>
            <person name="Mauceli E."/>
            <person name="Morin E."/>
            <person name="Murat C."/>
            <person name="Pangilinan J.L."/>
            <person name="Park R."/>
            <person name="Pearson M."/>
            <person name="Quesneville H."/>
            <person name="Rouhier N."/>
            <person name="Sakthikumar S."/>
            <person name="Salamov A.A."/>
            <person name="Schmutz J."/>
            <person name="Selles B."/>
            <person name="Shapiro H."/>
            <person name="Tanguay P."/>
            <person name="Tuskan G.A."/>
            <person name="Henrissat B."/>
            <person name="Van de Peer Y."/>
            <person name="Rouze P."/>
            <person name="Ellis J.G."/>
            <person name="Dodds P.N."/>
            <person name="Schein J.E."/>
            <person name="Zhong S."/>
            <person name="Hamelin R.C."/>
            <person name="Grigoriev I.V."/>
            <person name="Szabo L.J."/>
            <person name="Martin F."/>
        </authorList>
    </citation>
    <scope>NUCLEOTIDE SEQUENCE [LARGE SCALE GENOMIC DNA]</scope>
    <source>
        <strain evidence="3">98AG31 / pathotype 3-4-7</strain>
    </source>
</reference>
<dbReference type="EMBL" id="GL883093">
    <property type="protein sequence ID" value="EGG10910.1"/>
    <property type="molecule type" value="Genomic_DNA"/>
</dbReference>
<feature type="region of interest" description="Disordered" evidence="1">
    <location>
        <begin position="447"/>
        <end position="487"/>
    </location>
</feature>
<feature type="region of interest" description="Disordered" evidence="1">
    <location>
        <begin position="194"/>
        <end position="222"/>
    </location>
</feature>
<keyword evidence="3" id="KW-1185">Reference proteome</keyword>